<organism evidence="1 2">
    <name type="scientific">Tetrahymena thermophila (strain SB210)</name>
    <dbReference type="NCBI Taxonomy" id="312017"/>
    <lineage>
        <taxon>Eukaryota</taxon>
        <taxon>Sar</taxon>
        <taxon>Alveolata</taxon>
        <taxon>Ciliophora</taxon>
        <taxon>Intramacronucleata</taxon>
        <taxon>Oligohymenophorea</taxon>
        <taxon>Hymenostomatida</taxon>
        <taxon>Tetrahymenina</taxon>
        <taxon>Tetrahymenidae</taxon>
        <taxon>Tetrahymena</taxon>
    </lineage>
</organism>
<keyword evidence="2" id="KW-1185">Reference proteome</keyword>
<dbReference type="GeneID" id="7829012"/>
<dbReference type="KEGG" id="tet:TTHERM_00069520"/>
<reference evidence="2" key="1">
    <citation type="journal article" date="2006" name="PLoS Biol.">
        <title>Macronuclear genome sequence of the ciliate Tetrahymena thermophila, a model eukaryote.</title>
        <authorList>
            <person name="Eisen J.A."/>
            <person name="Coyne R.S."/>
            <person name="Wu M."/>
            <person name="Wu D."/>
            <person name="Thiagarajan M."/>
            <person name="Wortman J.R."/>
            <person name="Badger J.H."/>
            <person name="Ren Q."/>
            <person name="Amedeo P."/>
            <person name="Jones K.M."/>
            <person name="Tallon L.J."/>
            <person name="Delcher A.L."/>
            <person name="Salzberg S.L."/>
            <person name="Silva J.C."/>
            <person name="Haas B.J."/>
            <person name="Majoros W.H."/>
            <person name="Farzad M."/>
            <person name="Carlton J.M."/>
            <person name="Smith R.K. Jr."/>
            <person name="Garg J."/>
            <person name="Pearlman R.E."/>
            <person name="Karrer K.M."/>
            <person name="Sun L."/>
            <person name="Manning G."/>
            <person name="Elde N.C."/>
            <person name="Turkewitz A.P."/>
            <person name="Asai D.J."/>
            <person name="Wilkes D.E."/>
            <person name="Wang Y."/>
            <person name="Cai H."/>
            <person name="Collins K."/>
            <person name="Stewart B.A."/>
            <person name="Lee S.R."/>
            <person name="Wilamowska K."/>
            <person name="Weinberg Z."/>
            <person name="Ruzzo W.L."/>
            <person name="Wloga D."/>
            <person name="Gaertig J."/>
            <person name="Frankel J."/>
            <person name="Tsao C.-C."/>
            <person name="Gorovsky M.A."/>
            <person name="Keeling P.J."/>
            <person name="Waller R.F."/>
            <person name="Patron N.J."/>
            <person name="Cherry J.M."/>
            <person name="Stover N.A."/>
            <person name="Krieger C.J."/>
            <person name="del Toro C."/>
            <person name="Ryder H.F."/>
            <person name="Williamson S.C."/>
            <person name="Barbeau R.A."/>
            <person name="Hamilton E.P."/>
            <person name="Orias E."/>
        </authorList>
    </citation>
    <scope>NUCLEOTIDE SEQUENCE [LARGE SCALE GENOMIC DNA]</scope>
    <source>
        <strain evidence="2">SB210</strain>
    </source>
</reference>
<dbReference type="EMBL" id="GG662853">
    <property type="protein sequence ID" value="EAR87545.2"/>
    <property type="molecule type" value="Genomic_DNA"/>
</dbReference>
<dbReference type="InParanoid" id="I7M6Z6"/>
<name>I7M6Z6_TETTS</name>
<evidence type="ECO:0000313" key="1">
    <source>
        <dbReference type="EMBL" id="EAR87545.2"/>
    </source>
</evidence>
<accession>I7M6Z6</accession>
<gene>
    <name evidence="1" type="ORF">TTHERM_00069520</name>
</gene>
<sequence length="137" mass="16637">MRLKYQLACTDRKIKKKRLENINIKNKTEQGLRRLEQVHIVRISMLIPQQESCARFIDIVKEYEDEKTDLLNYLQIRKYSFQQYFFIKLIIPIEIYYYQTGGLLEQFYYLAQSVKKLCQLQESIWMLISRNGIKKTN</sequence>
<dbReference type="Proteomes" id="UP000009168">
    <property type="component" value="Unassembled WGS sequence"/>
</dbReference>
<dbReference type="AlphaFoldDB" id="I7M6Z6"/>
<evidence type="ECO:0000313" key="2">
    <source>
        <dbReference type="Proteomes" id="UP000009168"/>
    </source>
</evidence>
<protein>
    <submittedName>
        <fullName evidence="1">Uncharacterized protein</fullName>
    </submittedName>
</protein>
<proteinExistence type="predicted"/>
<dbReference type="RefSeq" id="XP_001007790.2">
    <property type="nucleotide sequence ID" value="XM_001007790.2"/>
</dbReference>